<dbReference type="GO" id="GO:0004633">
    <property type="term" value="F:phosphopantothenoylcysteine decarboxylase activity"/>
    <property type="evidence" value="ECO:0007669"/>
    <property type="project" value="TreeGrafter"/>
</dbReference>
<keyword evidence="1" id="KW-0173">Coenzyme A biosynthesis</keyword>
<organism evidence="5 6">
    <name type="scientific">Cytospora mali</name>
    <name type="common">Apple Valsa canker fungus</name>
    <name type="synonym">Valsa mali</name>
    <dbReference type="NCBI Taxonomy" id="578113"/>
    <lineage>
        <taxon>Eukaryota</taxon>
        <taxon>Fungi</taxon>
        <taxon>Dikarya</taxon>
        <taxon>Ascomycota</taxon>
        <taxon>Pezizomycotina</taxon>
        <taxon>Sordariomycetes</taxon>
        <taxon>Sordariomycetidae</taxon>
        <taxon>Diaporthales</taxon>
        <taxon>Cytosporaceae</taxon>
        <taxon>Cytospora</taxon>
    </lineage>
</organism>
<protein>
    <submittedName>
        <fullName evidence="5">Coenzyme A biosynthesis protein 3</fullName>
    </submittedName>
</protein>
<evidence type="ECO:0000313" key="6">
    <source>
        <dbReference type="Proteomes" id="UP000078576"/>
    </source>
</evidence>
<dbReference type="InterPro" id="IPR036551">
    <property type="entry name" value="Flavin_trans-like"/>
</dbReference>
<accession>A0A194VFX7</accession>
<dbReference type="InterPro" id="IPR003382">
    <property type="entry name" value="Flavoprotein"/>
</dbReference>
<evidence type="ECO:0000256" key="2">
    <source>
        <dbReference type="ARBA" id="ARBA00038350"/>
    </source>
</evidence>
<evidence type="ECO:0000256" key="1">
    <source>
        <dbReference type="ARBA" id="ARBA00022993"/>
    </source>
</evidence>
<dbReference type="PANTHER" id="PTHR14359:SF6">
    <property type="entry name" value="PHOSPHOPANTOTHENOYLCYSTEINE DECARBOXYLASE"/>
    <property type="match status" value="1"/>
</dbReference>
<sequence>MASATAINTSAPTTLTTTTTTTTTNALSELITSRNDGRPHLLLACSGSVATIKAPNIITALTTAHPNLSIRLILTASATNFLAGQSPEQPTLSALRALPGVDGIYHDADEWGRGPSIGAEEGVWRRGGGILHIELRRWADLMAVVPLSANTLAKVVNGLCDNLLTSVVRAWDADGRVDGRRKRILVAPAMNTAMWLHPITARQIRVLSEDWGVREDGDGDVVSGWFEVLRPQEKSLACGDVGDGAMKEWTEIVRAIEARMGLTSTS</sequence>
<evidence type="ECO:0000256" key="3">
    <source>
        <dbReference type="SAM" id="MobiDB-lite"/>
    </source>
</evidence>
<gene>
    <name evidence="5" type="ORF">VP1G_10037</name>
</gene>
<dbReference type="GO" id="GO:0010181">
    <property type="term" value="F:FMN binding"/>
    <property type="evidence" value="ECO:0007669"/>
    <property type="project" value="TreeGrafter"/>
</dbReference>
<dbReference type="GO" id="GO:0015937">
    <property type="term" value="P:coenzyme A biosynthetic process"/>
    <property type="evidence" value="ECO:0007669"/>
    <property type="project" value="UniProtKB-KW"/>
</dbReference>
<name>A0A194VFX7_CYTMA</name>
<comment type="similarity">
    <text evidence="2">Belongs to the HFCD (homooligomeric flavin containing Cys decarboxylase) superfamily.</text>
</comment>
<evidence type="ECO:0000313" key="5">
    <source>
        <dbReference type="EMBL" id="KUI62910.1"/>
    </source>
</evidence>
<dbReference type="SUPFAM" id="SSF52507">
    <property type="entry name" value="Homo-oligomeric flavin-containing Cys decarboxylases, HFCD"/>
    <property type="match status" value="1"/>
</dbReference>
<dbReference type="GO" id="GO:0071513">
    <property type="term" value="C:phosphopantothenoylcysteine decarboxylase complex"/>
    <property type="evidence" value="ECO:0007669"/>
    <property type="project" value="TreeGrafter"/>
</dbReference>
<evidence type="ECO:0000259" key="4">
    <source>
        <dbReference type="Pfam" id="PF02441"/>
    </source>
</evidence>
<dbReference type="AlphaFoldDB" id="A0A194VFX7"/>
<reference evidence="6" key="1">
    <citation type="submission" date="2014-12" db="EMBL/GenBank/DDBJ databases">
        <title>Genome Sequence of Valsa Canker Pathogens Uncovers a Specific Adaption of Colonization on Woody Bark.</title>
        <authorList>
            <person name="Yin Z."/>
            <person name="Liu H."/>
            <person name="Gao X."/>
            <person name="Li Z."/>
            <person name="Song N."/>
            <person name="Ke X."/>
            <person name="Dai Q."/>
            <person name="Wu Y."/>
            <person name="Sun Y."/>
            <person name="Xu J.-R."/>
            <person name="Kang Z.K."/>
            <person name="Wang L."/>
            <person name="Huang L."/>
        </authorList>
    </citation>
    <scope>NUCLEOTIDE SEQUENCE [LARGE SCALE GENOMIC DNA]</scope>
    <source>
        <strain evidence="6">SXYL134</strain>
    </source>
</reference>
<keyword evidence="6" id="KW-1185">Reference proteome</keyword>
<dbReference type="PANTHER" id="PTHR14359">
    <property type="entry name" value="HOMO-OLIGOMERIC FLAVIN CONTAINING CYS DECARBOXYLASE FAMILY"/>
    <property type="match status" value="1"/>
</dbReference>
<dbReference type="STRING" id="694573.A0A194VFX7"/>
<dbReference type="Pfam" id="PF02441">
    <property type="entry name" value="Flavoprotein"/>
    <property type="match status" value="1"/>
</dbReference>
<feature type="domain" description="Flavoprotein" evidence="4">
    <location>
        <begin position="40"/>
        <end position="257"/>
    </location>
</feature>
<feature type="region of interest" description="Disordered" evidence="3">
    <location>
        <begin position="1"/>
        <end position="21"/>
    </location>
</feature>
<dbReference type="Proteomes" id="UP000078576">
    <property type="component" value="Unassembled WGS sequence"/>
</dbReference>
<dbReference type="Gene3D" id="3.40.50.1950">
    <property type="entry name" value="Flavin prenyltransferase-like"/>
    <property type="match status" value="1"/>
</dbReference>
<dbReference type="OrthoDB" id="1532798at2759"/>
<proteinExistence type="inferred from homology"/>
<dbReference type="EMBL" id="KN714843">
    <property type="protein sequence ID" value="KUI62910.1"/>
    <property type="molecule type" value="Genomic_DNA"/>
</dbReference>